<evidence type="ECO:0000313" key="3">
    <source>
        <dbReference type="EMBL" id="CAL4767229.1"/>
    </source>
</evidence>
<evidence type="ECO:0000259" key="1">
    <source>
        <dbReference type="Pfam" id="PF00646"/>
    </source>
</evidence>
<comment type="caution">
    <text evidence="2">The sequence shown here is derived from an EMBL/GenBank/DDBJ whole genome shotgun (WGS) entry which is preliminary data.</text>
</comment>
<protein>
    <submittedName>
        <fullName evidence="3">F-box domain-containing protein</fullName>
    </submittedName>
</protein>
<proteinExistence type="predicted"/>
<dbReference type="InterPro" id="IPR032675">
    <property type="entry name" value="LRR_dom_sf"/>
</dbReference>
<dbReference type="SUPFAM" id="SSF81383">
    <property type="entry name" value="F-box domain"/>
    <property type="match status" value="1"/>
</dbReference>
<name>A0A9P1BVC1_9DINO</name>
<evidence type="ECO:0000313" key="4">
    <source>
        <dbReference type="Proteomes" id="UP001152797"/>
    </source>
</evidence>
<evidence type="ECO:0000313" key="2">
    <source>
        <dbReference type="EMBL" id="CAI3979917.1"/>
    </source>
</evidence>
<dbReference type="InterPro" id="IPR036047">
    <property type="entry name" value="F-box-like_dom_sf"/>
</dbReference>
<dbReference type="SUPFAM" id="SSF52047">
    <property type="entry name" value="RNI-like"/>
    <property type="match status" value="1"/>
</dbReference>
<reference evidence="2" key="1">
    <citation type="submission" date="2022-10" db="EMBL/GenBank/DDBJ databases">
        <authorList>
            <person name="Chen Y."/>
            <person name="Dougan E. K."/>
            <person name="Chan C."/>
            <person name="Rhodes N."/>
            <person name="Thang M."/>
        </authorList>
    </citation>
    <scope>NUCLEOTIDE SEQUENCE</scope>
</reference>
<dbReference type="Gene3D" id="3.80.10.10">
    <property type="entry name" value="Ribonuclease Inhibitor"/>
    <property type="match status" value="1"/>
</dbReference>
<dbReference type="Proteomes" id="UP001152797">
    <property type="component" value="Unassembled WGS sequence"/>
</dbReference>
<feature type="domain" description="F-box" evidence="1">
    <location>
        <begin position="3"/>
        <end position="41"/>
    </location>
</feature>
<organism evidence="2">
    <name type="scientific">Cladocopium goreaui</name>
    <dbReference type="NCBI Taxonomy" id="2562237"/>
    <lineage>
        <taxon>Eukaryota</taxon>
        <taxon>Sar</taxon>
        <taxon>Alveolata</taxon>
        <taxon>Dinophyceae</taxon>
        <taxon>Suessiales</taxon>
        <taxon>Symbiodiniaceae</taxon>
        <taxon>Cladocopium</taxon>
    </lineage>
</organism>
<dbReference type="OrthoDB" id="428851at2759"/>
<reference evidence="3 4" key="2">
    <citation type="submission" date="2024-05" db="EMBL/GenBank/DDBJ databases">
        <authorList>
            <person name="Chen Y."/>
            <person name="Shah S."/>
            <person name="Dougan E. K."/>
            <person name="Thang M."/>
            <person name="Chan C."/>
        </authorList>
    </citation>
    <scope>NUCLEOTIDE SEQUENCE [LARGE SCALE GENOMIC DNA]</scope>
</reference>
<dbReference type="EMBL" id="CAMXCT010000522">
    <property type="protein sequence ID" value="CAI3979917.1"/>
    <property type="molecule type" value="Genomic_DNA"/>
</dbReference>
<dbReference type="AlphaFoldDB" id="A0A9P1BVC1"/>
<dbReference type="Pfam" id="PF00646">
    <property type="entry name" value="F-box"/>
    <property type="match status" value="1"/>
</dbReference>
<keyword evidence="4" id="KW-1185">Reference proteome</keyword>
<gene>
    <name evidence="2" type="ORF">C1SCF055_LOCUS7837</name>
</gene>
<dbReference type="EMBL" id="CAMXCT020000522">
    <property type="protein sequence ID" value="CAL1133292.1"/>
    <property type="molecule type" value="Genomic_DNA"/>
</dbReference>
<dbReference type="InterPro" id="IPR001810">
    <property type="entry name" value="F-box_dom"/>
</dbReference>
<sequence length="481" mass="52891">MNRCPLDALGNCLAFCPLHERLRCASLARRWHEAVMEPSLWAQLIPEPEDLASLNSLLRRFGKNVRYLKIASHGPFRLSASLKPEQLSKCVQLEELFLGGFRGRDLESFCQSASFCLESLKSLTIECDPYFNLGSFSHNTGTHMASLPASWLSCFPNLESLVCDYLRLEVTPQELPLAADCESDSADEEILFREEPSGEVREVREDEASGANPSQVSLQEVLVELGDEAEAEAAEAEATQATRRGLELPAGAILPRERRERKEEVENVQPMAKLTSLSFVAVVRGQGSTWNSPRCRCDVAVLALLAPALERLQIRSPNIALGRMSRRPGQRMDGLIRVSRHFCSTGLRDLLAAGYLLPHLKELKVEVLKDDTGQPWDTGSVLTVPGSKSGRPSSGTTHLALALGVQDRNFQLCVGASEQLAGKLRLANVPAGGSSIATFQSFAVAEQHLPLLQLLQRYQDKLTAKETTSPCDFEVDIVEVT</sequence>
<accession>A0A9P1BVC1</accession>
<dbReference type="EMBL" id="CAMXCT030000522">
    <property type="protein sequence ID" value="CAL4767229.1"/>
    <property type="molecule type" value="Genomic_DNA"/>
</dbReference>